<dbReference type="InterPro" id="IPR011123">
    <property type="entry name" value="Y_Y_Y"/>
</dbReference>
<evidence type="ECO:0000256" key="4">
    <source>
        <dbReference type="SAM" id="Coils"/>
    </source>
</evidence>
<keyword evidence="5" id="KW-0472">Membrane</keyword>
<evidence type="ECO:0000259" key="6">
    <source>
        <dbReference type="SMART" id="SM00388"/>
    </source>
</evidence>
<keyword evidence="7" id="KW-0808">Transferase</keyword>
<dbReference type="AlphaFoldDB" id="A0A6N2WE54"/>
<dbReference type="EC" id="2.7.13.3" evidence="2"/>
<keyword evidence="7" id="KW-0418">Kinase</keyword>
<comment type="catalytic activity">
    <reaction evidence="1">
        <text>ATP + protein L-histidine = ADP + protein N-phospho-L-histidine.</text>
        <dbReference type="EC" id="2.7.13.3"/>
    </reaction>
</comment>
<dbReference type="InterPro" id="IPR013783">
    <property type="entry name" value="Ig-like_fold"/>
</dbReference>
<sequence length="966" mass="110747">MSFTNYLHKLVFPLIILLLAYLPLAGQTPYVFRHLKVENGLSNNNVKTILKDCEGFLWIGTANGLNRYDGYSFKVYQPKEKDIHSLLSNDIWNLQEDGLGNLWIGSEARYCIYDRDKDNFITDIPSYLLKIGIQINGTYKVHVDKRHNLWVLQGQNAFYFNFSHKTLKTFKIENFPEETPELSISDDGENLYLLWNSTLLKLENNAKKCKRVDNISLPSNSIIEKHIYIDYHGGIWLYSYTDEQIFYKKNIKSEWNQINLHSKIETKSNAVRSILDDSNGHVWIGTDHKGVFIYDYVNDNLVNLLNTPMSSTSLASNRINTIYRDDSGVIWLGNFKKGVSYYHESFHEFIDTQHKECGDIASILEDKAGNIWLGTDGNGLYVKEKQKGFAIRKLSIPDIAIISLLEDHKGRIWAGSYQDGLFCYENNSIRHFTPENSQLPYSGVWSMKEDRYGNLWIGYVLETLVCFNPDANTATSYLLPDGNNINVLNICYDYGDKMYIGTTYGLCVMDIVTRKPEMIYANRKETQPFKQLFISTVFKDDRDILWLAHKQGLTAWDLKNDSLHWFDVNNGLCDNLINSITQDNHGNMWLATSNGLSILEVTPDTQEGVDFSFKNLSTRDGLPENHFNSHSACKLSSGDLLLGGTSGYTSINPNKLTEKSRPLAKVYFTNLTIGNQHIEVDSIYEGRKLLTTVLGRTPSLSVRYDDYLISIEFAAGDLLNADKIRYAYKLEGLNTQWYYTNENKVAFTTLPPGNYKLLIKACNSDGIWNDEASELNITVSSPIYLCNVAIILYILFAIGIISYVIYRFKKHHNIRLEQQRAKLEQEQKLLLNEMKLKFFTNISHDLRTPLTLIISPLQMLLSETLDDGIRKKLNTINKNAQQLLTSINSLLDFRKLDVGAETAHYKSGDIVNFIREICSTFQEYALDHTISFCFMCEVENLNMSFDPVKIKKSNEQLVVQCLQIHS</sequence>
<dbReference type="InterPro" id="IPR011110">
    <property type="entry name" value="Reg_prop"/>
</dbReference>
<proteinExistence type="predicted"/>
<organism evidence="7">
    <name type="scientific">Bacteroides uniformis</name>
    <dbReference type="NCBI Taxonomy" id="820"/>
    <lineage>
        <taxon>Bacteria</taxon>
        <taxon>Pseudomonadati</taxon>
        <taxon>Bacteroidota</taxon>
        <taxon>Bacteroidia</taxon>
        <taxon>Bacteroidales</taxon>
        <taxon>Bacteroidaceae</taxon>
        <taxon>Bacteroides</taxon>
    </lineage>
</organism>
<dbReference type="PANTHER" id="PTHR43547:SF2">
    <property type="entry name" value="HYBRID SIGNAL TRANSDUCTION HISTIDINE KINASE C"/>
    <property type="match status" value="1"/>
</dbReference>
<dbReference type="SMART" id="SM00388">
    <property type="entry name" value="HisKA"/>
    <property type="match status" value="1"/>
</dbReference>
<dbReference type="InterPro" id="IPR015943">
    <property type="entry name" value="WD40/YVTN_repeat-like_dom_sf"/>
</dbReference>
<feature type="domain" description="Signal transduction histidine kinase dimerisation/phosphoacceptor" evidence="6">
    <location>
        <begin position="834"/>
        <end position="899"/>
    </location>
</feature>
<dbReference type="EMBL" id="CACRTC010000038">
    <property type="protein sequence ID" value="VYT39331.1"/>
    <property type="molecule type" value="Genomic_DNA"/>
</dbReference>
<dbReference type="FunFam" id="1.10.287.130:FF:000045">
    <property type="entry name" value="Two-component system sensor histidine kinase/response regulator"/>
    <property type="match status" value="1"/>
</dbReference>
<dbReference type="SUPFAM" id="SSF63829">
    <property type="entry name" value="Calcium-dependent phosphotriesterase"/>
    <property type="match status" value="3"/>
</dbReference>
<dbReference type="Gene3D" id="2.60.40.10">
    <property type="entry name" value="Immunoglobulins"/>
    <property type="match status" value="1"/>
</dbReference>
<dbReference type="Gene3D" id="2.130.10.10">
    <property type="entry name" value="YVTN repeat-like/Quinoprotein amine dehydrogenase"/>
    <property type="match status" value="2"/>
</dbReference>
<dbReference type="CDD" id="cd00082">
    <property type="entry name" value="HisKA"/>
    <property type="match status" value="1"/>
</dbReference>
<dbReference type="InterPro" id="IPR036097">
    <property type="entry name" value="HisK_dim/P_sf"/>
</dbReference>
<keyword evidence="4" id="KW-0175">Coiled coil</keyword>
<dbReference type="InterPro" id="IPR003661">
    <property type="entry name" value="HisK_dim/P_dom"/>
</dbReference>
<protein>
    <recommendedName>
        <fullName evidence="2">histidine kinase</fullName>
        <ecNumber evidence="2">2.7.13.3</ecNumber>
    </recommendedName>
</protein>
<evidence type="ECO:0000256" key="2">
    <source>
        <dbReference type="ARBA" id="ARBA00012438"/>
    </source>
</evidence>
<dbReference type="GO" id="GO:0000155">
    <property type="term" value="F:phosphorelay sensor kinase activity"/>
    <property type="evidence" value="ECO:0007669"/>
    <property type="project" value="InterPro"/>
</dbReference>
<evidence type="ECO:0000313" key="7">
    <source>
        <dbReference type="EMBL" id="VYT39331.1"/>
    </source>
</evidence>
<dbReference type="SUPFAM" id="SSF47384">
    <property type="entry name" value="Homodimeric domain of signal transducing histidine kinase"/>
    <property type="match status" value="1"/>
</dbReference>
<dbReference type="Pfam" id="PF00512">
    <property type="entry name" value="HisKA"/>
    <property type="match status" value="1"/>
</dbReference>
<evidence type="ECO:0000256" key="1">
    <source>
        <dbReference type="ARBA" id="ARBA00000085"/>
    </source>
</evidence>
<evidence type="ECO:0000256" key="3">
    <source>
        <dbReference type="ARBA" id="ARBA00022553"/>
    </source>
</evidence>
<feature type="coiled-coil region" evidence="4">
    <location>
        <begin position="806"/>
        <end position="836"/>
    </location>
</feature>
<dbReference type="PANTHER" id="PTHR43547">
    <property type="entry name" value="TWO-COMPONENT HISTIDINE KINASE"/>
    <property type="match status" value="1"/>
</dbReference>
<accession>A0A6N2WE54</accession>
<keyword evidence="5" id="KW-0812">Transmembrane</keyword>
<evidence type="ECO:0000256" key="5">
    <source>
        <dbReference type="SAM" id="Phobius"/>
    </source>
</evidence>
<dbReference type="Pfam" id="PF07495">
    <property type="entry name" value="Y_Y_Y"/>
    <property type="match status" value="1"/>
</dbReference>
<name>A0A6N2WE54_BACUN</name>
<feature type="transmembrane region" description="Helical" evidence="5">
    <location>
        <begin position="782"/>
        <end position="806"/>
    </location>
</feature>
<gene>
    <name evidence="7" type="primary">todS_8</name>
    <name evidence="7" type="ORF">BULFYP32_03464</name>
</gene>
<dbReference type="Gene3D" id="1.10.287.130">
    <property type="match status" value="1"/>
</dbReference>
<reference evidence="7" key="1">
    <citation type="submission" date="2019-11" db="EMBL/GenBank/DDBJ databases">
        <authorList>
            <person name="Feng L."/>
        </authorList>
    </citation>
    <scope>NUCLEOTIDE SEQUENCE</scope>
    <source>
        <strain evidence="7">BuniformisLFYP32</strain>
    </source>
</reference>
<dbReference type="Pfam" id="PF07494">
    <property type="entry name" value="Reg_prop"/>
    <property type="match status" value="6"/>
</dbReference>
<keyword evidence="3" id="KW-0597">Phosphoprotein</keyword>
<dbReference type="RefSeq" id="WP_421727737.1">
    <property type="nucleotide sequence ID" value="NZ_CACRTC010000038.1"/>
</dbReference>
<keyword evidence="5" id="KW-1133">Transmembrane helix</keyword>